<sequence>MSDMVDYEEFIEEVFRKIEEDPTRFIVFKALLFAREAIQRDLGSVKLEDVEFVLEKFALSCIDYYEFLLKLVLFPRYNKLERFSVQWTYQTEVGRSLKDLS</sequence>
<dbReference type="PaxDb" id="572546-Arcpr_0616"/>
<organism evidence="1 2">
    <name type="scientific">Archaeoglobus profundus (strain DSM 5631 / JCM 9629 / NBRC 100127 / Av18)</name>
    <dbReference type="NCBI Taxonomy" id="572546"/>
    <lineage>
        <taxon>Archaea</taxon>
        <taxon>Methanobacteriati</taxon>
        <taxon>Methanobacteriota</taxon>
        <taxon>Archaeoglobi</taxon>
        <taxon>Archaeoglobales</taxon>
        <taxon>Archaeoglobaceae</taxon>
        <taxon>Archaeoglobus</taxon>
    </lineage>
</organism>
<keyword evidence="2" id="KW-1185">Reference proteome</keyword>
<dbReference type="RefSeq" id="WP_012940017.1">
    <property type="nucleotide sequence ID" value="NC_013741.1"/>
</dbReference>
<dbReference type="KEGG" id="apo:Arcpr_0616"/>
<dbReference type="Proteomes" id="UP000001901">
    <property type="component" value="Chromosome"/>
</dbReference>
<accession>D2RHA6</accession>
<gene>
    <name evidence="1" type="ordered locus">Arcpr_0616</name>
</gene>
<reference evidence="1 2" key="1">
    <citation type="journal article" date="2010" name="Stand. Genomic Sci.">
        <title>Complete genome sequence of Archaeoglobus profundus type strain (AV18).</title>
        <authorList>
            <person name="von Jan M."/>
            <person name="Lapidus A."/>
            <person name="Del Rio T.G."/>
            <person name="Copeland A."/>
            <person name="Tice H."/>
            <person name="Cheng J.F."/>
            <person name="Lucas S."/>
            <person name="Chen F."/>
            <person name="Nolan M."/>
            <person name="Goodwin L."/>
            <person name="Han C."/>
            <person name="Pitluck S."/>
            <person name="Liolios K."/>
            <person name="Ivanova N."/>
            <person name="Mavromatis K."/>
            <person name="Ovchinnikova G."/>
            <person name="Chertkov O."/>
            <person name="Pati A."/>
            <person name="Chen A."/>
            <person name="Palaniappan K."/>
            <person name="Land M."/>
            <person name="Hauser L."/>
            <person name="Chang Y.J."/>
            <person name="Jeffries C.D."/>
            <person name="Saunders E."/>
            <person name="Brettin T."/>
            <person name="Detter J.C."/>
            <person name="Chain P."/>
            <person name="Eichinger K."/>
            <person name="Huber H."/>
            <person name="Spring S."/>
            <person name="Rohde M."/>
            <person name="Goker M."/>
            <person name="Wirth R."/>
            <person name="Woyke T."/>
            <person name="Bristow J."/>
            <person name="Eisen J.A."/>
            <person name="Markowitz V."/>
            <person name="Hugenholtz P."/>
            <person name="Kyrpides N.C."/>
            <person name="Klenk H.P."/>
        </authorList>
    </citation>
    <scope>NUCLEOTIDE SEQUENCE [LARGE SCALE GENOMIC DNA]</scope>
    <source>
        <strain evidence="2">DSM 5631 / JCM 9629 / NBRC 100127 / Av18</strain>
    </source>
</reference>
<protein>
    <submittedName>
        <fullName evidence="1">Uncharacterized protein</fullName>
    </submittedName>
</protein>
<proteinExistence type="predicted"/>
<evidence type="ECO:0000313" key="1">
    <source>
        <dbReference type="EMBL" id="ADB57681.1"/>
    </source>
</evidence>
<dbReference type="HOGENOM" id="CLU_2284899_0_0_2"/>
<name>D2RHA6_ARCPA</name>
<dbReference type="GeneID" id="8739275"/>
<dbReference type="STRING" id="572546.Arcpr_0616"/>
<dbReference type="EMBL" id="CP001857">
    <property type="protein sequence ID" value="ADB57681.1"/>
    <property type="molecule type" value="Genomic_DNA"/>
</dbReference>
<evidence type="ECO:0000313" key="2">
    <source>
        <dbReference type="Proteomes" id="UP000001901"/>
    </source>
</evidence>
<dbReference type="AlphaFoldDB" id="D2RHA6"/>